<gene>
    <name evidence="1" type="ORF">J2Z37_002049</name>
</gene>
<name>A0ABS4GP54_9BACL</name>
<accession>A0ABS4GP54</accession>
<evidence type="ECO:0000313" key="2">
    <source>
        <dbReference type="Proteomes" id="UP001519343"/>
    </source>
</evidence>
<reference evidence="1 2" key="1">
    <citation type="submission" date="2021-03" db="EMBL/GenBank/DDBJ databases">
        <title>Genomic Encyclopedia of Type Strains, Phase IV (KMG-IV): sequencing the most valuable type-strain genomes for metagenomic binning, comparative biology and taxonomic classification.</title>
        <authorList>
            <person name="Goeker M."/>
        </authorList>
    </citation>
    <scope>NUCLEOTIDE SEQUENCE [LARGE SCALE GENOMIC DNA]</scope>
    <source>
        <strain evidence="1 2">DSM 24738</strain>
    </source>
</reference>
<comment type="caution">
    <text evidence="1">The sequence shown here is derived from an EMBL/GenBank/DDBJ whole genome shotgun (WGS) entry which is preliminary data.</text>
</comment>
<dbReference type="Proteomes" id="UP001519343">
    <property type="component" value="Unassembled WGS sequence"/>
</dbReference>
<organism evidence="1 2">
    <name type="scientific">Ammoniphilus resinae</name>
    <dbReference type="NCBI Taxonomy" id="861532"/>
    <lineage>
        <taxon>Bacteria</taxon>
        <taxon>Bacillati</taxon>
        <taxon>Bacillota</taxon>
        <taxon>Bacilli</taxon>
        <taxon>Bacillales</taxon>
        <taxon>Paenibacillaceae</taxon>
        <taxon>Aneurinibacillus group</taxon>
        <taxon>Ammoniphilus</taxon>
    </lineage>
</organism>
<dbReference type="RefSeq" id="WP_209810102.1">
    <property type="nucleotide sequence ID" value="NZ_JAGGKT010000004.1"/>
</dbReference>
<proteinExistence type="predicted"/>
<protein>
    <submittedName>
        <fullName evidence="1">Uncharacterized protein</fullName>
    </submittedName>
</protein>
<dbReference type="EMBL" id="JAGGKT010000004">
    <property type="protein sequence ID" value="MBP1932048.1"/>
    <property type="molecule type" value="Genomic_DNA"/>
</dbReference>
<sequence length="249" mass="29534">MAIFGGLLADRNINGYINKDQFSLGRALLTYLTQELFSIHRFSGFDEFYRNRYHARMREAFSTLPPARLQQAKKELEDLYQFTQQYLHKTYSGQSSIKIKRSLNIEEEAQVTNQILDKKPVIEFETNIILSFADKNWLGSYLKNVLLTMDVPFDQILIHYDALHYPTCTTGDEKEHEIWVLNKDPFGKIQQPIQNFESQNLKRTTRPFYPLGLDDFWSCENPFERPSKVWNDRWVQMMIKLREKLGKFE</sequence>
<evidence type="ECO:0000313" key="1">
    <source>
        <dbReference type="EMBL" id="MBP1932048.1"/>
    </source>
</evidence>
<keyword evidence="2" id="KW-1185">Reference proteome</keyword>